<feature type="chain" id="PRO_5046386067" evidence="1">
    <location>
        <begin position="21"/>
        <end position="113"/>
    </location>
</feature>
<sequence length="113" mass="12360">MRRLVTTCAVLMLAGSAAFAEDGPRFLNRTGQTIVKMYLAAAGTKSWGTDQCKNDDEGEVDHNERMTLVGVKSGRYDIKLADKAGRTCVAKNIELKEGAQFVVRDTDLTECSK</sequence>
<dbReference type="EMBL" id="JAFCLK010000006">
    <property type="protein sequence ID" value="MBR1135702.1"/>
    <property type="molecule type" value="Genomic_DNA"/>
</dbReference>
<name>A0ABS5G330_9BRAD</name>
<evidence type="ECO:0000313" key="2">
    <source>
        <dbReference type="EMBL" id="MBR1135702.1"/>
    </source>
</evidence>
<evidence type="ECO:0000313" key="3">
    <source>
        <dbReference type="Proteomes" id="UP001314635"/>
    </source>
</evidence>
<gene>
    <name evidence="2" type="ORF">JQ619_07990</name>
</gene>
<dbReference type="Proteomes" id="UP001314635">
    <property type="component" value="Unassembled WGS sequence"/>
</dbReference>
<keyword evidence="1" id="KW-0732">Signal</keyword>
<protein>
    <submittedName>
        <fullName evidence="2">Uncharacterized protein</fullName>
    </submittedName>
</protein>
<comment type="caution">
    <text evidence="2">The sequence shown here is derived from an EMBL/GenBank/DDBJ whole genome shotgun (WGS) entry which is preliminary data.</text>
</comment>
<evidence type="ECO:0000256" key="1">
    <source>
        <dbReference type="SAM" id="SignalP"/>
    </source>
</evidence>
<proteinExistence type="predicted"/>
<organism evidence="2 3">
    <name type="scientific">Bradyrhizobium denitrificans</name>
    <dbReference type="NCBI Taxonomy" id="2734912"/>
    <lineage>
        <taxon>Bacteria</taxon>
        <taxon>Pseudomonadati</taxon>
        <taxon>Pseudomonadota</taxon>
        <taxon>Alphaproteobacteria</taxon>
        <taxon>Hyphomicrobiales</taxon>
        <taxon>Nitrobacteraceae</taxon>
        <taxon>Bradyrhizobium</taxon>
    </lineage>
</organism>
<keyword evidence="3" id="KW-1185">Reference proteome</keyword>
<dbReference type="RefSeq" id="WP_041750526.1">
    <property type="nucleotide sequence ID" value="NZ_JABFDP010000002.1"/>
</dbReference>
<reference evidence="3" key="1">
    <citation type="journal article" date="2021" name="ISME J.">
        <title>Evolutionary origin and ecological implication of a unique nif island in free-living Bradyrhizobium lineages.</title>
        <authorList>
            <person name="Tao J."/>
        </authorList>
    </citation>
    <scope>NUCLEOTIDE SEQUENCE [LARGE SCALE GENOMIC DNA]</scope>
    <source>
        <strain evidence="3">SZCCT0094</strain>
    </source>
</reference>
<accession>A0ABS5G330</accession>
<feature type="signal peptide" evidence="1">
    <location>
        <begin position="1"/>
        <end position="20"/>
    </location>
</feature>